<dbReference type="RefSeq" id="WP_253742797.1">
    <property type="nucleotide sequence ID" value="NZ_BAABKA010000001.1"/>
</dbReference>
<evidence type="ECO:0000313" key="2">
    <source>
        <dbReference type="EMBL" id="MCP2356043.1"/>
    </source>
</evidence>
<dbReference type="EMBL" id="JAMZEB010000002">
    <property type="protein sequence ID" value="MCP2356043.1"/>
    <property type="molecule type" value="Genomic_DNA"/>
</dbReference>
<dbReference type="PROSITE" id="PS51257">
    <property type="entry name" value="PROKAR_LIPOPROTEIN"/>
    <property type="match status" value="1"/>
</dbReference>
<comment type="caution">
    <text evidence="2">The sequence shown here is derived from an EMBL/GenBank/DDBJ whole genome shotgun (WGS) entry which is preliminary data.</text>
</comment>
<evidence type="ECO:0000313" key="3">
    <source>
        <dbReference type="Proteomes" id="UP001139648"/>
    </source>
</evidence>
<gene>
    <name evidence="2" type="ORF">HD597_003063</name>
</gene>
<keyword evidence="3" id="KW-1185">Reference proteome</keyword>
<dbReference type="Proteomes" id="UP001139648">
    <property type="component" value="Unassembled WGS sequence"/>
</dbReference>
<organism evidence="2 3">
    <name type="scientific">Nonomuraea thailandensis</name>
    <dbReference type="NCBI Taxonomy" id="1188745"/>
    <lineage>
        <taxon>Bacteria</taxon>
        <taxon>Bacillati</taxon>
        <taxon>Actinomycetota</taxon>
        <taxon>Actinomycetes</taxon>
        <taxon>Streptosporangiales</taxon>
        <taxon>Streptosporangiaceae</taxon>
        <taxon>Nonomuraea</taxon>
    </lineage>
</organism>
<protein>
    <submittedName>
        <fullName evidence="2">Uncharacterized protein</fullName>
    </submittedName>
</protein>
<feature type="region of interest" description="Disordered" evidence="1">
    <location>
        <begin position="209"/>
        <end position="229"/>
    </location>
</feature>
<feature type="compositionally biased region" description="Basic and acidic residues" evidence="1">
    <location>
        <begin position="211"/>
        <end position="226"/>
    </location>
</feature>
<sequence>MPDPVSRGAAGRATYLAALGVAAVLVTGCTGPPPVAPSGPDDVWALGSPHEGAGRLLLLHFDGRRWRERPAPEVRWSSEDDERFPALVATGPRDAWVFAATTAVTAYHWDGERWSDARLPDLRLDPGERADATALAPDDVWLVAGDHASHWDGRAWTVMRLPAWAASVSAAAPDQVWAVGGTGRPAAQGCSASQAATMRWDGRSWRLVPAPEDRTPSQEINSEGRPDGSIPSIRLTGVVAHGPGNVRAVGTRSVFDYEDGSRSTTITLHWDGTAWTRVAGSAYAGASGSDGADGIILVDWDAGAEGGLRGTIRVAPGGGRTELAPMAGADRGREVDVSALGAVPGTRTVYAAGLAYGRNSGPLIARYR</sequence>
<reference evidence="2" key="1">
    <citation type="submission" date="2022-06" db="EMBL/GenBank/DDBJ databases">
        <title>Sequencing the genomes of 1000 actinobacteria strains.</title>
        <authorList>
            <person name="Klenk H.-P."/>
        </authorList>
    </citation>
    <scope>NUCLEOTIDE SEQUENCE</scope>
    <source>
        <strain evidence="2">DSM 46694</strain>
    </source>
</reference>
<proteinExistence type="predicted"/>
<evidence type="ECO:0000256" key="1">
    <source>
        <dbReference type="SAM" id="MobiDB-lite"/>
    </source>
</evidence>
<dbReference type="AlphaFoldDB" id="A0A9X2GK55"/>
<accession>A0A9X2GK55</accession>
<name>A0A9X2GK55_9ACTN</name>